<evidence type="ECO:0000256" key="5">
    <source>
        <dbReference type="ARBA" id="ARBA00022530"/>
    </source>
</evidence>
<dbReference type="GO" id="GO:0046330">
    <property type="term" value="P:positive regulation of JNK cascade"/>
    <property type="evidence" value="ECO:0007669"/>
    <property type="project" value="TreeGrafter"/>
</dbReference>
<organism evidence="11 12">
    <name type="scientific">Eptatretus burgeri</name>
    <name type="common">Inshore hagfish</name>
    <dbReference type="NCBI Taxonomy" id="7764"/>
    <lineage>
        <taxon>Eukaryota</taxon>
        <taxon>Metazoa</taxon>
        <taxon>Chordata</taxon>
        <taxon>Craniata</taxon>
        <taxon>Vertebrata</taxon>
        <taxon>Cyclostomata</taxon>
        <taxon>Myxini</taxon>
        <taxon>Myxiniformes</taxon>
        <taxon>Myxinidae</taxon>
        <taxon>Eptatretinae</taxon>
        <taxon>Eptatretus</taxon>
    </lineage>
</organism>
<protein>
    <recommendedName>
        <fullName evidence="10">Protein Wnt</fullName>
    </recommendedName>
</protein>
<dbReference type="PRINTS" id="PR01349">
    <property type="entry name" value="WNTPROTEIN"/>
</dbReference>
<dbReference type="OMA" id="NTHIATQ"/>
<evidence type="ECO:0000256" key="6">
    <source>
        <dbReference type="ARBA" id="ARBA00022687"/>
    </source>
</evidence>
<dbReference type="GO" id="GO:0030182">
    <property type="term" value="P:neuron differentiation"/>
    <property type="evidence" value="ECO:0007669"/>
    <property type="project" value="TreeGrafter"/>
</dbReference>
<dbReference type="GeneTree" id="ENSGT00940000158861"/>
<reference evidence="11" key="1">
    <citation type="submission" date="2025-08" db="UniProtKB">
        <authorList>
            <consortium name="Ensembl"/>
        </authorList>
    </citation>
    <scope>IDENTIFICATION</scope>
</reference>
<keyword evidence="7" id="KW-1015">Disulfide bond</keyword>
<dbReference type="GO" id="GO:0005109">
    <property type="term" value="F:frizzled binding"/>
    <property type="evidence" value="ECO:0007669"/>
    <property type="project" value="TreeGrafter"/>
</dbReference>
<keyword evidence="12" id="KW-1185">Reference proteome</keyword>
<dbReference type="PANTHER" id="PTHR12027">
    <property type="entry name" value="WNT RELATED"/>
    <property type="match status" value="1"/>
</dbReference>
<dbReference type="Proteomes" id="UP000694388">
    <property type="component" value="Unplaced"/>
</dbReference>
<dbReference type="PROSITE" id="PS00246">
    <property type="entry name" value="WNT1"/>
    <property type="match status" value="1"/>
</dbReference>
<keyword evidence="4" id="KW-0964">Secreted</keyword>
<evidence type="ECO:0000256" key="4">
    <source>
        <dbReference type="ARBA" id="ARBA00022525"/>
    </source>
</evidence>
<reference evidence="11" key="2">
    <citation type="submission" date="2025-09" db="UniProtKB">
        <authorList>
            <consortium name="Ensembl"/>
        </authorList>
    </citation>
    <scope>IDENTIFICATION</scope>
</reference>
<comment type="subcellular location">
    <subcellularLocation>
        <location evidence="1 10">Secreted</location>
        <location evidence="1 10">Extracellular space</location>
        <location evidence="1 10">Extracellular matrix</location>
    </subcellularLocation>
</comment>
<evidence type="ECO:0000256" key="3">
    <source>
        <dbReference type="ARBA" id="ARBA00022473"/>
    </source>
</evidence>
<dbReference type="GO" id="GO:0060070">
    <property type="term" value="P:canonical Wnt signaling pathway"/>
    <property type="evidence" value="ECO:0007669"/>
    <property type="project" value="TreeGrafter"/>
</dbReference>
<evidence type="ECO:0000313" key="12">
    <source>
        <dbReference type="Proteomes" id="UP000694388"/>
    </source>
</evidence>
<keyword evidence="3 10" id="KW-0217">Developmental protein</keyword>
<dbReference type="AlphaFoldDB" id="A0A8C4WZK3"/>
<evidence type="ECO:0000256" key="1">
    <source>
        <dbReference type="ARBA" id="ARBA00004498"/>
    </source>
</evidence>
<evidence type="ECO:0000256" key="7">
    <source>
        <dbReference type="ARBA" id="ARBA00023157"/>
    </source>
</evidence>
<dbReference type="Pfam" id="PF00110">
    <property type="entry name" value="wnt"/>
    <property type="match status" value="1"/>
</dbReference>
<dbReference type="GO" id="GO:0005125">
    <property type="term" value="F:cytokine activity"/>
    <property type="evidence" value="ECO:0007669"/>
    <property type="project" value="TreeGrafter"/>
</dbReference>
<keyword evidence="8" id="KW-0325">Glycoprotein</keyword>
<evidence type="ECO:0000313" key="11">
    <source>
        <dbReference type="Ensembl" id="ENSEBUP00000022457.1"/>
    </source>
</evidence>
<dbReference type="GO" id="GO:0005615">
    <property type="term" value="C:extracellular space"/>
    <property type="evidence" value="ECO:0007669"/>
    <property type="project" value="TreeGrafter"/>
</dbReference>
<dbReference type="Gene3D" id="3.30.2460.20">
    <property type="match status" value="1"/>
</dbReference>
<evidence type="ECO:0000256" key="10">
    <source>
        <dbReference type="RuleBase" id="RU003500"/>
    </source>
</evidence>
<accession>A0A8C4WZK3</accession>
<dbReference type="Ensembl" id="ENSEBUT00000023031.1">
    <property type="protein sequence ID" value="ENSEBUP00000022457.1"/>
    <property type="gene ID" value="ENSEBUG00000013838.1"/>
</dbReference>
<dbReference type="InterPro" id="IPR043158">
    <property type="entry name" value="Wnt_C"/>
</dbReference>
<comment type="function">
    <text evidence="10">Ligand for members of the frizzled family of seven transmembrane receptors.</text>
</comment>
<dbReference type="GO" id="GO:0045165">
    <property type="term" value="P:cell fate commitment"/>
    <property type="evidence" value="ECO:0007669"/>
    <property type="project" value="TreeGrafter"/>
</dbReference>
<sequence length="212" mass="24057">MEDKDRWRWGGCSADLRYGLDFSRHFVDAREIRQSARTLMNLHNNAVGRKVLQERMRLECKCHGVSGSCATKTCWRTLPPFRDIGFALKRKYHSAALVEPVRARRHRRPTFLKLVRVPGGGGYRKPSPSELVFLEQSPNYCESDAAAGSAGTQGRPCNRSSPLASGCELLCCGRGYNTHIATQAWRCHCKFHWCCYVRCSACHKRAEVFTCK</sequence>
<dbReference type="PANTHER" id="PTHR12027:SF112">
    <property type="entry name" value="PROTEIN WNT-2"/>
    <property type="match status" value="1"/>
</dbReference>
<dbReference type="FunFam" id="3.30.2460.20:FF:000001">
    <property type="entry name" value="Wnt homolog"/>
    <property type="match status" value="1"/>
</dbReference>
<dbReference type="InterPro" id="IPR018161">
    <property type="entry name" value="Wnt_CS"/>
</dbReference>
<proteinExistence type="inferred from homology"/>
<dbReference type="SMART" id="SM00097">
    <property type="entry name" value="WNT1"/>
    <property type="match status" value="1"/>
</dbReference>
<evidence type="ECO:0000256" key="9">
    <source>
        <dbReference type="ARBA" id="ARBA00023288"/>
    </source>
</evidence>
<evidence type="ECO:0000256" key="2">
    <source>
        <dbReference type="ARBA" id="ARBA00005683"/>
    </source>
</evidence>
<dbReference type="InterPro" id="IPR005817">
    <property type="entry name" value="Wnt"/>
</dbReference>
<keyword evidence="5" id="KW-0272">Extracellular matrix</keyword>
<keyword evidence="9" id="KW-0449">Lipoprotein</keyword>
<name>A0A8C4WZK3_EPTBU</name>
<evidence type="ECO:0000256" key="8">
    <source>
        <dbReference type="ARBA" id="ARBA00023180"/>
    </source>
</evidence>
<keyword evidence="6 10" id="KW-0879">Wnt signaling pathway</keyword>
<comment type="similarity">
    <text evidence="2 10">Belongs to the Wnt family.</text>
</comment>